<dbReference type="SUPFAM" id="SSF49265">
    <property type="entry name" value="Fibronectin type III"/>
    <property type="match status" value="1"/>
</dbReference>
<sequence length="1002" mass="113871">MGHALFINIAWVLCNIVSGQTLKSFEMTTGNVTESVVEILAPTSPRNVSITNITETSLTVQALAPIRPNGILKGYRVYLTYNNFTDTRTYKDNPEEPIKTFVLDDLKPDTVYSVAVKAFSGKHEGAISQLAVGRTDINGPSPPILRNVSCELNNSIIVQMDRPEVFTGSVDMYFIDLYESGFPVDQMDIPTDKRYLQTSYTFRNVTPNMHYDVQVYAATRSNRTGNLIFGAKSNFVQVFVNEGCRIPSAPFADLWAGIFAGLICAISILILGGGGYLIWKKYLQPPYYYLDGTQIGPAGLEWNDPPPPRDPEAEQNPENPEQQVHYIGPIAIAQFHEHVAQLHADGDIGFSKEYDAIQNDPTNEGNSSENSQHPDNKPKNRYLNIIAYDHSRVQLLTMPGQKTSCYINANYIDGFMVSRAYIGTQGPLPSTFDCFWRMIWEQRVTIIVMITNLVERGRRKCDMYWPKEGTEKYGPIEVKLVKEDVMATFTVRTMVIRHSRVQVKRPKDISLVEKTVYQYHYTNWPDHGTPDHPLPVISFVRKSSTANPRNSGPIVVHCSAGVGRTGTYIVIEAMLKQIKAREEINIFGFLRHIRSQRNFLVQTEEQYIFIHDALIEAIDSGDTDIPGDLYHKFVRFLQIPGSRAPDGCQWKTLEQQFAQVVKFKPREFNLVSAHKLVNRRKNRCAVVVPMENSRVHLTPRPGEDGSDYINASWFPGFRSLREYVVTQHPLVKEDFWKLIYDHNIQMIVMLSVISGTEYQVFWPQENEEIKTDVYTCSQVEVTKVVPFLTREFVLKSVQDDFQFKTKFVEALNWPHDGVATIKNMYDFPNYILGLQKDDRGPICVVDRFGGTEAAIFCTLLTVKRQLAFDGSADPYMYAKLYHNKRPGIWVSADDYMKLHFAVQTLCTDIDDNIPNIPPDKYSISDGMPIKQRISITNNNAHEQLSEYSRSPDGFPGHVVAVNIEDDGVRPSTSKEGDEHHKLRNSERVPPEAIPLLNLKTRR</sequence>
<evidence type="ECO:0000259" key="12">
    <source>
        <dbReference type="PROSITE" id="PS50853"/>
    </source>
</evidence>
<evidence type="ECO:0000256" key="3">
    <source>
        <dbReference type="ARBA" id="ARBA00022801"/>
    </source>
</evidence>
<dbReference type="PROSITE" id="PS50056">
    <property type="entry name" value="TYR_PHOSPHATASE_2"/>
    <property type="match status" value="1"/>
</dbReference>
<dbReference type="InterPro" id="IPR000387">
    <property type="entry name" value="Tyr_Pase_dom"/>
</dbReference>
<proteinExistence type="predicted"/>
<dbReference type="Pfam" id="PF00041">
    <property type="entry name" value="fn3"/>
    <property type="match status" value="2"/>
</dbReference>
<dbReference type="GO" id="GO:0016020">
    <property type="term" value="C:membrane"/>
    <property type="evidence" value="ECO:0007669"/>
    <property type="project" value="UniProtKB-SubCell"/>
</dbReference>
<evidence type="ECO:0000256" key="8">
    <source>
        <dbReference type="SAM" id="Phobius"/>
    </source>
</evidence>
<comment type="caution">
    <text evidence="13">The sequence shown here is derived from an EMBL/GenBank/DDBJ whole genome shotgun (WGS) entry which is preliminary data.</text>
</comment>
<evidence type="ECO:0000256" key="2">
    <source>
        <dbReference type="ARBA" id="ARBA00022729"/>
    </source>
</evidence>
<evidence type="ECO:0000256" key="5">
    <source>
        <dbReference type="ARBA" id="ARBA00023136"/>
    </source>
</evidence>
<dbReference type="InterPro" id="IPR016130">
    <property type="entry name" value="Tyr_Pase_AS"/>
</dbReference>
<dbReference type="SUPFAM" id="SSF52799">
    <property type="entry name" value="(Phosphotyrosine protein) phosphatases II"/>
    <property type="match status" value="2"/>
</dbReference>
<comment type="subcellular location">
    <subcellularLocation>
        <location evidence="1">Membrane</location>
        <topology evidence="1">Single-pass membrane protein</topology>
    </subcellularLocation>
</comment>
<dbReference type="InterPro" id="IPR000242">
    <property type="entry name" value="PTP_cat"/>
</dbReference>
<keyword evidence="14" id="KW-1185">Reference proteome</keyword>
<keyword evidence="5 8" id="KW-0472">Membrane</keyword>
<feature type="compositionally biased region" description="Polar residues" evidence="7">
    <location>
        <begin position="359"/>
        <end position="371"/>
    </location>
</feature>
<name>A0ABD1EDI9_HYPHA</name>
<evidence type="ECO:0000259" key="11">
    <source>
        <dbReference type="PROSITE" id="PS50056"/>
    </source>
</evidence>
<dbReference type="PRINTS" id="PR00700">
    <property type="entry name" value="PRTYPHPHTASE"/>
</dbReference>
<feature type="region of interest" description="Disordered" evidence="7">
    <location>
        <begin position="966"/>
        <end position="1002"/>
    </location>
</feature>
<accession>A0ABD1EDI9</accession>
<dbReference type="Gene3D" id="2.60.40.10">
    <property type="entry name" value="Immunoglobulins"/>
    <property type="match status" value="1"/>
</dbReference>
<feature type="signal peptide" evidence="9">
    <location>
        <begin position="1"/>
        <end position="19"/>
    </location>
</feature>
<dbReference type="SMART" id="SM00194">
    <property type="entry name" value="PTPc"/>
    <property type="match status" value="2"/>
</dbReference>
<keyword evidence="8" id="KW-1133">Transmembrane helix</keyword>
<evidence type="ECO:0000256" key="1">
    <source>
        <dbReference type="ARBA" id="ARBA00004167"/>
    </source>
</evidence>
<gene>
    <name evidence="13" type="ORF">ABEB36_010927</name>
</gene>
<dbReference type="PROSITE" id="PS00383">
    <property type="entry name" value="TYR_PHOSPHATASE_1"/>
    <property type="match status" value="1"/>
</dbReference>
<keyword evidence="2 9" id="KW-0732">Signal</keyword>
<evidence type="ECO:0000256" key="7">
    <source>
        <dbReference type="SAM" id="MobiDB-lite"/>
    </source>
</evidence>
<comment type="catalytic activity">
    <reaction evidence="6">
        <text>O-phospho-L-tyrosyl-[protein] + H2O = L-tyrosyl-[protein] + phosphate</text>
        <dbReference type="Rhea" id="RHEA:10684"/>
        <dbReference type="Rhea" id="RHEA-COMP:10136"/>
        <dbReference type="Rhea" id="RHEA-COMP:20101"/>
        <dbReference type="ChEBI" id="CHEBI:15377"/>
        <dbReference type="ChEBI" id="CHEBI:43474"/>
        <dbReference type="ChEBI" id="CHEBI:46858"/>
        <dbReference type="ChEBI" id="CHEBI:61978"/>
        <dbReference type="EC" id="3.1.3.48"/>
    </reaction>
</comment>
<dbReference type="GO" id="GO:0048666">
    <property type="term" value="P:neuron development"/>
    <property type="evidence" value="ECO:0007669"/>
    <property type="project" value="UniProtKB-ARBA"/>
</dbReference>
<dbReference type="CDD" id="cd14549">
    <property type="entry name" value="R5-PTPc-1"/>
    <property type="match status" value="1"/>
</dbReference>
<protein>
    <recommendedName>
        <fullName evidence="15">Protein-tyrosine-phosphatase</fullName>
    </recommendedName>
</protein>
<dbReference type="PANTHER" id="PTHR19134">
    <property type="entry name" value="RECEPTOR-TYPE TYROSINE-PROTEIN PHOSPHATASE"/>
    <property type="match status" value="1"/>
</dbReference>
<dbReference type="FunFam" id="3.90.190.10:FF:000068">
    <property type="entry name" value="receptor-type tyrosine-protein phosphatase zeta"/>
    <property type="match status" value="1"/>
</dbReference>
<feature type="domain" description="Fibronectin type-III" evidence="12">
    <location>
        <begin position="44"/>
        <end position="138"/>
    </location>
</feature>
<keyword evidence="3" id="KW-0378">Hydrolase</keyword>
<dbReference type="Pfam" id="PF00102">
    <property type="entry name" value="Y_phosphatase"/>
    <property type="match status" value="2"/>
</dbReference>
<keyword evidence="8" id="KW-0812">Transmembrane</keyword>
<dbReference type="InterPro" id="IPR013783">
    <property type="entry name" value="Ig-like_fold"/>
</dbReference>
<dbReference type="InterPro" id="IPR003961">
    <property type="entry name" value="FN3_dom"/>
</dbReference>
<feature type="region of interest" description="Disordered" evidence="7">
    <location>
        <begin position="299"/>
        <end position="319"/>
    </location>
</feature>
<evidence type="ECO:0008006" key="15">
    <source>
        <dbReference type="Google" id="ProtNLM"/>
    </source>
</evidence>
<dbReference type="InterPro" id="IPR036116">
    <property type="entry name" value="FN3_sf"/>
</dbReference>
<evidence type="ECO:0000313" key="14">
    <source>
        <dbReference type="Proteomes" id="UP001566132"/>
    </source>
</evidence>
<feature type="region of interest" description="Disordered" evidence="7">
    <location>
        <begin position="356"/>
        <end position="379"/>
    </location>
</feature>
<dbReference type="PROSITE" id="PS50055">
    <property type="entry name" value="TYR_PHOSPHATASE_PTP"/>
    <property type="match status" value="2"/>
</dbReference>
<dbReference type="InterPro" id="IPR029021">
    <property type="entry name" value="Prot-tyrosine_phosphatase-like"/>
</dbReference>
<evidence type="ECO:0000256" key="9">
    <source>
        <dbReference type="SAM" id="SignalP"/>
    </source>
</evidence>
<dbReference type="FunFam" id="3.90.190.10:FF:000013">
    <property type="entry name" value="receptor-type tyrosine-protein phosphatase zeta isoform X1"/>
    <property type="match status" value="1"/>
</dbReference>
<dbReference type="GO" id="GO:0009653">
    <property type="term" value="P:anatomical structure morphogenesis"/>
    <property type="evidence" value="ECO:0007669"/>
    <property type="project" value="UniProtKB-ARBA"/>
</dbReference>
<dbReference type="GO" id="GO:0004725">
    <property type="term" value="F:protein tyrosine phosphatase activity"/>
    <property type="evidence" value="ECO:0007669"/>
    <property type="project" value="UniProtKB-EC"/>
</dbReference>
<feature type="domain" description="Tyrosine-protein phosphatase" evidence="10">
    <location>
        <begin position="653"/>
        <end position="905"/>
    </location>
</feature>
<dbReference type="InterPro" id="IPR050348">
    <property type="entry name" value="Protein-Tyr_Phosphatase"/>
</dbReference>
<feature type="domain" description="Fibronectin type-III" evidence="12">
    <location>
        <begin position="139"/>
        <end position="243"/>
    </location>
</feature>
<evidence type="ECO:0000313" key="13">
    <source>
        <dbReference type="EMBL" id="KAL1492711.1"/>
    </source>
</evidence>
<organism evidence="13 14">
    <name type="scientific">Hypothenemus hampei</name>
    <name type="common">Coffee berry borer</name>
    <dbReference type="NCBI Taxonomy" id="57062"/>
    <lineage>
        <taxon>Eukaryota</taxon>
        <taxon>Metazoa</taxon>
        <taxon>Ecdysozoa</taxon>
        <taxon>Arthropoda</taxon>
        <taxon>Hexapoda</taxon>
        <taxon>Insecta</taxon>
        <taxon>Pterygota</taxon>
        <taxon>Neoptera</taxon>
        <taxon>Endopterygota</taxon>
        <taxon>Coleoptera</taxon>
        <taxon>Polyphaga</taxon>
        <taxon>Cucujiformia</taxon>
        <taxon>Curculionidae</taxon>
        <taxon>Scolytinae</taxon>
        <taxon>Hypothenemus</taxon>
    </lineage>
</organism>
<dbReference type="Gene3D" id="3.90.190.10">
    <property type="entry name" value="Protein tyrosine phosphatase superfamily"/>
    <property type="match status" value="2"/>
</dbReference>
<keyword evidence="4" id="KW-0904">Protein phosphatase</keyword>
<dbReference type="InterPro" id="IPR003595">
    <property type="entry name" value="Tyr_Pase_cat"/>
</dbReference>
<feature type="transmembrane region" description="Helical" evidence="8">
    <location>
        <begin position="254"/>
        <end position="279"/>
    </location>
</feature>
<dbReference type="EMBL" id="JBDJPC010000008">
    <property type="protein sequence ID" value="KAL1492711.1"/>
    <property type="molecule type" value="Genomic_DNA"/>
</dbReference>
<dbReference type="PANTHER" id="PTHR19134:SF540">
    <property type="entry name" value="TYROSINE-PROTEIN PHOSPHATASE 99A"/>
    <property type="match status" value="1"/>
</dbReference>
<dbReference type="SMART" id="SM00060">
    <property type="entry name" value="FN3"/>
    <property type="match status" value="2"/>
</dbReference>
<dbReference type="Proteomes" id="UP001566132">
    <property type="component" value="Unassembled WGS sequence"/>
</dbReference>
<evidence type="ECO:0000259" key="10">
    <source>
        <dbReference type="PROSITE" id="PS50055"/>
    </source>
</evidence>
<feature type="compositionally biased region" description="Basic and acidic residues" evidence="7">
    <location>
        <begin position="966"/>
        <end position="989"/>
    </location>
</feature>
<evidence type="ECO:0000256" key="6">
    <source>
        <dbReference type="ARBA" id="ARBA00051722"/>
    </source>
</evidence>
<dbReference type="AlphaFoldDB" id="A0ABD1EDI9"/>
<evidence type="ECO:0000256" key="4">
    <source>
        <dbReference type="ARBA" id="ARBA00022912"/>
    </source>
</evidence>
<dbReference type="PROSITE" id="PS50853">
    <property type="entry name" value="FN3"/>
    <property type="match status" value="2"/>
</dbReference>
<feature type="domain" description="Tyrosine specific protein phosphatases" evidence="11">
    <location>
        <begin position="534"/>
        <end position="608"/>
    </location>
</feature>
<dbReference type="CDD" id="cd00063">
    <property type="entry name" value="FN3"/>
    <property type="match status" value="2"/>
</dbReference>
<reference evidence="13 14" key="1">
    <citation type="submission" date="2024-05" db="EMBL/GenBank/DDBJ databases">
        <title>Genetic variation in Jamaican populations of the coffee berry borer (Hypothenemus hampei).</title>
        <authorList>
            <person name="Errbii M."/>
            <person name="Myrie A."/>
        </authorList>
    </citation>
    <scope>NUCLEOTIDE SEQUENCE [LARGE SCALE GENOMIC DNA]</scope>
    <source>
        <strain evidence="13">JA-Hopewell-2020-01-JO</strain>
        <tissue evidence="13">Whole body</tissue>
    </source>
</reference>
<feature type="domain" description="Tyrosine-protein phosphatase" evidence="10">
    <location>
        <begin position="350"/>
        <end position="617"/>
    </location>
</feature>
<dbReference type="SMART" id="SM00404">
    <property type="entry name" value="PTPc_motif"/>
    <property type="match status" value="2"/>
</dbReference>
<feature type="chain" id="PRO_5044768514" description="Protein-tyrosine-phosphatase" evidence="9">
    <location>
        <begin position="20"/>
        <end position="1002"/>
    </location>
</feature>